<keyword evidence="2" id="KW-1185">Reference proteome</keyword>
<comment type="caution">
    <text evidence="1">The sequence shown here is derived from an EMBL/GenBank/DDBJ whole genome shotgun (WGS) entry which is preliminary data.</text>
</comment>
<dbReference type="AlphaFoldDB" id="A0A4C1ZEM8"/>
<gene>
    <name evidence="1" type="ORF">EVAR_64471_1</name>
</gene>
<dbReference type="EMBL" id="BGZK01001848">
    <property type="protein sequence ID" value="GBP87261.1"/>
    <property type="molecule type" value="Genomic_DNA"/>
</dbReference>
<accession>A0A4C1ZEM8</accession>
<reference evidence="1 2" key="1">
    <citation type="journal article" date="2019" name="Commun. Biol.">
        <title>The bagworm genome reveals a unique fibroin gene that provides high tensile strength.</title>
        <authorList>
            <person name="Kono N."/>
            <person name="Nakamura H."/>
            <person name="Ohtoshi R."/>
            <person name="Tomita M."/>
            <person name="Numata K."/>
            <person name="Arakawa K."/>
        </authorList>
    </citation>
    <scope>NUCLEOTIDE SEQUENCE [LARGE SCALE GENOMIC DNA]</scope>
</reference>
<proteinExistence type="predicted"/>
<organism evidence="1 2">
    <name type="scientific">Eumeta variegata</name>
    <name type="common">Bagworm moth</name>
    <name type="synonym">Eumeta japonica</name>
    <dbReference type="NCBI Taxonomy" id="151549"/>
    <lineage>
        <taxon>Eukaryota</taxon>
        <taxon>Metazoa</taxon>
        <taxon>Ecdysozoa</taxon>
        <taxon>Arthropoda</taxon>
        <taxon>Hexapoda</taxon>
        <taxon>Insecta</taxon>
        <taxon>Pterygota</taxon>
        <taxon>Neoptera</taxon>
        <taxon>Endopterygota</taxon>
        <taxon>Lepidoptera</taxon>
        <taxon>Glossata</taxon>
        <taxon>Ditrysia</taxon>
        <taxon>Tineoidea</taxon>
        <taxon>Psychidae</taxon>
        <taxon>Oiketicinae</taxon>
        <taxon>Eumeta</taxon>
    </lineage>
</organism>
<dbReference type="Proteomes" id="UP000299102">
    <property type="component" value="Unassembled WGS sequence"/>
</dbReference>
<name>A0A4C1ZEM8_EUMVA</name>
<sequence length="167" mass="17861">MQIEEKCLITGVECLGHLIKQYNIALDTDALTYRGPDRQAAPTCMRGHRTPALAPELEVSVESTGAEEGVDDIEILPEGMDVTEIVPEGSDVTETVAVGAGPGPAPADAAHTPAVDTEEALDTDALESEERGESQVCVCKGARRPMRRTTNRGIDTAAKCNHFIKYI</sequence>
<protein>
    <submittedName>
        <fullName evidence="1">Uncharacterized protein</fullName>
    </submittedName>
</protein>
<evidence type="ECO:0000313" key="1">
    <source>
        <dbReference type="EMBL" id="GBP87261.1"/>
    </source>
</evidence>
<evidence type="ECO:0000313" key="2">
    <source>
        <dbReference type="Proteomes" id="UP000299102"/>
    </source>
</evidence>